<evidence type="ECO:0000256" key="2">
    <source>
        <dbReference type="ARBA" id="ARBA00022737"/>
    </source>
</evidence>
<dbReference type="InterPro" id="IPR045078">
    <property type="entry name" value="TST/MPST-like"/>
</dbReference>
<feature type="domain" description="Rhodanese" evidence="4">
    <location>
        <begin position="170"/>
        <end position="283"/>
    </location>
</feature>
<dbReference type="PROSITE" id="PS50206">
    <property type="entry name" value="RHODANESE_3"/>
    <property type="match status" value="2"/>
</dbReference>
<dbReference type="InterPro" id="IPR036873">
    <property type="entry name" value="Rhodanese-like_dom_sf"/>
</dbReference>
<dbReference type="STRING" id="488535.SAMN04487963_1311"/>
<dbReference type="Proteomes" id="UP000198519">
    <property type="component" value="Unassembled WGS sequence"/>
</dbReference>
<dbReference type="GO" id="GO:0004792">
    <property type="term" value="F:thiosulfate-cyanide sulfurtransferase activity"/>
    <property type="evidence" value="ECO:0007669"/>
    <property type="project" value="TreeGrafter"/>
</dbReference>
<keyword evidence="3" id="KW-0812">Transmembrane</keyword>
<accession>A0A1I4NE60</accession>
<dbReference type="InterPro" id="IPR001763">
    <property type="entry name" value="Rhodanese-like_dom"/>
</dbReference>
<evidence type="ECO:0000256" key="3">
    <source>
        <dbReference type="SAM" id="Phobius"/>
    </source>
</evidence>
<keyword evidence="6" id="KW-1185">Reference proteome</keyword>
<dbReference type="PANTHER" id="PTHR11364">
    <property type="entry name" value="THIOSULFATE SULFERTANSFERASE"/>
    <property type="match status" value="1"/>
</dbReference>
<reference evidence="6" key="1">
    <citation type="submission" date="2016-10" db="EMBL/GenBank/DDBJ databases">
        <authorList>
            <person name="Varghese N."/>
            <person name="Submissions S."/>
        </authorList>
    </citation>
    <scope>NUCLEOTIDE SEQUENCE [LARGE SCALE GENOMIC DNA]</scope>
    <source>
        <strain evidence="6">CGMCC 1.7061</strain>
    </source>
</reference>
<name>A0A1I4NE60_9GAMM</name>
<dbReference type="CDD" id="cd01448">
    <property type="entry name" value="TST_Repeat_1"/>
    <property type="match status" value="1"/>
</dbReference>
<sequence>MTDRRMANPLVTTEWLQSNLGHEKLVLIDASMDNVVGKEPIVYDQPVYIPGSQHIDLEGALCNLDSPQIHAFPTVAQFSSEATRLGLESDSLVVLYDNQGIYSAPRAWWIFRAMGIENVFVLDGGLPQWLAENRETVADLKPGGHHAVAATGNYQAEMVCGSDYVRAHLDDDSVRVVDARSSARFLAQAPEPRPGVRGGHIPNSLNLPFLEVLEGHRFKDLDKLASIFSTLLDKTPRHLVFSCGSGITACIILLAAVIAGYDNLTLYDGSWADWGSDESLPIQ</sequence>
<keyword evidence="5" id="KW-0670">Pyruvate</keyword>
<keyword evidence="3" id="KW-0472">Membrane</keyword>
<keyword evidence="2" id="KW-0677">Repeat</keyword>
<protein>
    <submittedName>
        <fullName evidence="5">Thiosulfate/3-mercaptopyruvate sulfurtransferase</fullName>
    </submittedName>
</protein>
<dbReference type="Gene3D" id="3.40.250.10">
    <property type="entry name" value="Rhodanese-like domain"/>
    <property type="match status" value="2"/>
</dbReference>
<dbReference type="EMBL" id="FOUE01000002">
    <property type="protein sequence ID" value="SFM13493.1"/>
    <property type="molecule type" value="Genomic_DNA"/>
</dbReference>
<proteinExistence type="predicted"/>
<feature type="transmembrane region" description="Helical" evidence="3">
    <location>
        <begin position="239"/>
        <end position="261"/>
    </location>
</feature>
<evidence type="ECO:0000313" key="5">
    <source>
        <dbReference type="EMBL" id="SFM13493.1"/>
    </source>
</evidence>
<feature type="domain" description="Rhodanese" evidence="4">
    <location>
        <begin position="21"/>
        <end position="138"/>
    </location>
</feature>
<gene>
    <name evidence="5" type="ORF">SAMN04487963_1311</name>
</gene>
<evidence type="ECO:0000313" key="6">
    <source>
        <dbReference type="Proteomes" id="UP000198519"/>
    </source>
</evidence>
<organism evidence="5 6">
    <name type="scientific">Marinobacter zhejiangensis</name>
    <dbReference type="NCBI Taxonomy" id="488535"/>
    <lineage>
        <taxon>Bacteria</taxon>
        <taxon>Pseudomonadati</taxon>
        <taxon>Pseudomonadota</taxon>
        <taxon>Gammaproteobacteria</taxon>
        <taxon>Pseudomonadales</taxon>
        <taxon>Marinobacteraceae</taxon>
        <taxon>Marinobacter</taxon>
    </lineage>
</organism>
<dbReference type="SUPFAM" id="SSF52821">
    <property type="entry name" value="Rhodanese/Cell cycle control phosphatase"/>
    <property type="match status" value="2"/>
</dbReference>
<dbReference type="RefSeq" id="WP_245749897.1">
    <property type="nucleotide sequence ID" value="NZ_FOUE01000002.1"/>
</dbReference>
<dbReference type="PANTHER" id="PTHR11364:SF27">
    <property type="entry name" value="SULFURTRANSFERASE"/>
    <property type="match status" value="1"/>
</dbReference>
<keyword evidence="1 5" id="KW-0808">Transferase</keyword>
<evidence type="ECO:0000259" key="4">
    <source>
        <dbReference type="PROSITE" id="PS50206"/>
    </source>
</evidence>
<evidence type="ECO:0000256" key="1">
    <source>
        <dbReference type="ARBA" id="ARBA00022679"/>
    </source>
</evidence>
<keyword evidence="3" id="KW-1133">Transmembrane helix</keyword>
<dbReference type="SMART" id="SM00450">
    <property type="entry name" value="RHOD"/>
    <property type="match status" value="2"/>
</dbReference>
<dbReference type="CDD" id="cd01449">
    <property type="entry name" value="TST_Repeat_2"/>
    <property type="match status" value="1"/>
</dbReference>
<dbReference type="Pfam" id="PF00581">
    <property type="entry name" value="Rhodanese"/>
    <property type="match status" value="2"/>
</dbReference>
<dbReference type="AlphaFoldDB" id="A0A1I4NE60"/>